<comment type="caution">
    <text evidence="2">The sequence shown here is derived from an EMBL/GenBank/DDBJ whole genome shotgun (WGS) entry which is preliminary data.</text>
</comment>
<organism evidence="2 3">
    <name type="scientific">Nonomuraea typhae</name>
    <dbReference type="NCBI Taxonomy" id="2603600"/>
    <lineage>
        <taxon>Bacteria</taxon>
        <taxon>Bacillati</taxon>
        <taxon>Actinomycetota</taxon>
        <taxon>Actinomycetes</taxon>
        <taxon>Streptosporangiales</taxon>
        <taxon>Streptosporangiaceae</taxon>
        <taxon>Nonomuraea</taxon>
    </lineage>
</organism>
<dbReference type="Proteomes" id="UP001612741">
    <property type="component" value="Unassembled WGS sequence"/>
</dbReference>
<evidence type="ECO:0000313" key="3">
    <source>
        <dbReference type="Proteomes" id="UP001612741"/>
    </source>
</evidence>
<dbReference type="InterPro" id="IPR033390">
    <property type="entry name" value="Rv2179c-like"/>
</dbReference>
<dbReference type="Pfam" id="PF16473">
    <property type="entry name" value="Rv2179c-like"/>
    <property type="match status" value="1"/>
</dbReference>
<feature type="domain" description="3'-5' exoribonuclease Rv2179c-like" evidence="1">
    <location>
        <begin position="84"/>
        <end position="168"/>
    </location>
</feature>
<dbReference type="InterPro" id="IPR036397">
    <property type="entry name" value="RNaseH_sf"/>
</dbReference>
<dbReference type="RefSeq" id="WP_397077743.1">
    <property type="nucleotide sequence ID" value="NZ_JBITGY010000001.1"/>
</dbReference>
<name>A0ABW7YK07_9ACTN</name>
<dbReference type="InterPro" id="IPR012337">
    <property type="entry name" value="RNaseH-like_sf"/>
</dbReference>
<gene>
    <name evidence="2" type="ORF">ACIBG2_01035</name>
</gene>
<accession>A0ABW7YK07</accession>
<evidence type="ECO:0000313" key="2">
    <source>
        <dbReference type="EMBL" id="MFI6495935.1"/>
    </source>
</evidence>
<evidence type="ECO:0000259" key="1">
    <source>
        <dbReference type="Pfam" id="PF16473"/>
    </source>
</evidence>
<dbReference type="Gene3D" id="3.30.420.10">
    <property type="entry name" value="Ribonuclease H-like superfamily/Ribonuclease H"/>
    <property type="match status" value="1"/>
</dbReference>
<reference evidence="2 3" key="1">
    <citation type="submission" date="2024-10" db="EMBL/GenBank/DDBJ databases">
        <title>The Natural Products Discovery Center: Release of the First 8490 Sequenced Strains for Exploring Actinobacteria Biosynthetic Diversity.</title>
        <authorList>
            <person name="Kalkreuter E."/>
            <person name="Kautsar S.A."/>
            <person name="Yang D."/>
            <person name="Bader C.D."/>
            <person name="Teijaro C.N."/>
            <person name="Fluegel L."/>
            <person name="Davis C.M."/>
            <person name="Simpson J.R."/>
            <person name="Lauterbach L."/>
            <person name="Steele A.D."/>
            <person name="Gui C."/>
            <person name="Meng S."/>
            <person name="Li G."/>
            <person name="Viehrig K."/>
            <person name="Ye F."/>
            <person name="Su P."/>
            <person name="Kiefer A.F."/>
            <person name="Nichols A."/>
            <person name="Cepeda A.J."/>
            <person name="Yan W."/>
            <person name="Fan B."/>
            <person name="Jiang Y."/>
            <person name="Adhikari A."/>
            <person name="Zheng C.-J."/>
            <person name="Schuster L."/>
            <person name="Cowan T.M."/>
            <person name="Smanski M.J."/>
            <person name="Chevrette M.G."/>
            <person name="De Carvalho L.P.S."/>
            <person name="Shen B."/>
        </authorList>
    </citation>
    <scope>NUCLEOTIDE SEQUENCE [LARGE SCALE GENOMIC DNA]</scope>
    <source>
        <strain evidence="2 3">NPDC050545</strain>
    </source>
</reference>
<sequence>MSRIWYDTEFYEDGSTINLISIGMVAEDGRELYLINQDLRWTGFTDNDFLRDEVAPHLPITPYRLGSGFIWDTGHPDFTRVMPKCDIAREVEHFILSTPRPSLWAYYSSYDHVALAQLFGRMVDMPKGIPWRTNDIAQERERLGDPELPKMTSGEHHALADARWNRQADEFLQHYAVHGREIPVAK</sequence>
<proteinExistence type="predicted"/>
<protein>
    <recommendedName>
        <fullName evidence="1">3'-5' exoribonuclease Rv2179c-like domain-containing protein</fullName>
    </recommendedName>
</protein>
<dbReference type="EMBL" id="JBITGY010000001">
    <property type="protein sequence ID" value="MFI6495935.1"/>
    <property type="molecule type" value="Genomic_DNA"/>
</dbReference>
<keyword evidence="3" id="KW-1185">Reference proteome</keyword>
<dbReference type="SUPFAM" id="SSF53098">
    <property type="entry name" value="Ribonuclease H-like"/>
    <property type="match status" value="1"/>
</dbReference>